<organism evidence="3 4">
    <name type="scientific">Arsenicicoccus cauae</name>
    <dbReference type="NCBI Taxonomy" id="2663847"/>
    <lineage>
        <taxon>Bacteria</taxon>
        <taxon>Bacillati</taxon>
        <taxon>Actinomycetota</taxon>
        <taxon>Actinomycetes</taxon>
        <taxon>Micrococcales</taxon>
        <taxon>Intrasporangiaceae</taxon>
        <taxon>Arsenicicoccus</taxon>
    </lineage>
</organism>
<comment type="caution">
    <text evidence="3">The sequence shown here is derived from an EMBL/GenBank/DDBJ whole genome shotgun (WGS) entry which is preliminary data.</text>
</comment>
<proteinExistence type="predicted"/>
<protein>
    <recommendedName>
        <fullName evidence="5">Heavy-metal chelation domain-containing protein</fullName>
    </recommendedName>
</protein>
<keyword evidence="4" id="KW-1185">Reference proteome</keyword>
<dbReference type="Pfam" id="PF13938">
    <property type="entry name" value="DUF4213"/>
    <property type="match status" value="1"/>
</dbReference>
<dbReference type="AlphaFoldDB" id="A0A6I3IFP8"/>
<dbReference type="SUPFAM" id="SSF159713">
    <property type="entry name" value="Dhaf3308-like"/>
    <property type="match status" value="1"/>
</dbReference>
<feature type="domain" description="DUF4213" evidence="2">
    <location>
        <begin position="26"/>
        <end position="99"/>
    </location>
</feature>
<feature type="domain" description="Putative heavy-metal chelation" evidence="1">
    <location>
        <begin position="125"/>
        <end position="249"/>
    </location>
</feature>
<evidence type="ECO:0000259" key="1">
    <source>
        <dbReference type="Pfam" id="PF04016"/>
    </source>
</evidence>
<dbReference type="Pfam" id="PF04016">
    <property type="entry name" value="DUF364"/>
    <property type="match status" value="1"/>
</dbReference>
<dbReference type="EMBL" id="WLVL01000039">
    <property type="protein sequence ID" value="MTB72537.1"/>
    <property type="molecule type" value="Genomic_DNA"/>
</dbReference>
<dbReference type="RefSeq" id="WP_154593807.1">
    <property type="nucleotide sequence ID" value="NZ_CP171001.1"/>
</dbReference>
<dbReference type="Gene3D" id="3.30.390.100">
    <property type="match status" value="1"/>
</dbReference>
<dbReference type="InterPro" id="IPR025251">
    <property type="entry name" value="DUF4213"/>
</dbReference>
<dbReference type="Proteomes" id="UP000431092">
    <property type="component" value="Unassembled WGS sequence"/>
</dbReference>
<sequence length="260" mass="28039">MSTHTRTTSAPASSPWALYDGLTALVPRGITVTTCVVSRWALVETDADGAGLSSVPADGRDDPHGPQDVVGQDLADVAALVRSWDRRLAAIGLAAINAWCNTQERLEAHAGDVIDWDASAFERADQLVEGRRVAVVGRFRHLDQLASRCDLTVLERQPQGDDLPDAAAEFVLPEVDHAFLTSMTLATKTLPRLLELSRDARTTLVGPSTPLAPEVFAGRVDEISGSLVYDAPWCRRALMQGQGMASMRGALTLFNLRVRA</sequence>
<dbReference type="InterPro" id="IPR007161">
    <property type="entry name" value="DUF364"/>
</dbReference>
<evidence type="ECO:0008006" key="5">
    <source>
        <dbReference type="Google" id="ProtNLM"/>
    </source>
</evidence>
<gene>
    <name evidence="3" type="ORF">GGG17_11270</name>
</gene>
<dbReference type="Gene3D" id="3.40.50.11590">
    <property type="match status" value="1"/>
</dbReference>
<accession>A0A6I3IFP8</accession>
<name>A0A6I3IFP8_9MICO</name>
<evidence type="ECO:0000313" key="3">
    <source>
        <dbReference type="EMBL" id="MTB72537.1"/>
    </source>
</evidence>
<evidence type="ECO:0000259" key="2">
    <source>
        <dbReference type="Pfam" id="PF13938"/>
    </source>
</evidence>
<evidence type="ECO:0000313" key="4">
    <source>
        <dbReference type="Proteomes" id="UP000431092"/>
    </source>
</evidence>
<reference evidence="3 4" key="1">
    <citation type="submission" date="2019-11" db="EMBL/GenBank/DDBJ databases">
        <title>Whole genome sequencing identifies a novel species of the genus Arsenicicoccus isolated from human blood.</title>
        <authorList>
            <person name="Jeong J.H."/>
            <person name="Kweon O.J."/>
            <person name="Kim H.R."/>
            <person name="Kim T.-H."/>
            <person name="Ha S.-M."/>
            <person name="Lee M.-K."/>
        </authorList>
    </citation>
    <scope>NUCLEOTIDE SEQUENCE [LARGE SCALE GENOMIC DNA]</scope>
    <source>
        <strain evidence="3 4">MKL-02</strain>
    </source>
</reference>